<dbReference type="PROSITE" id="PS50048">
    <property type="entry name" value="ZN2_CY6_FUNGAL_2"/>
    <property type="match status" value="1"/>
</dbReference>
<dbReference type="GO" id="GO:0000976">
    <property type="term" value="F:transcription cis-regulatory region binding"/>
    <property type="evidence" value="ECO:0007669"/>
    <property type="project" value="TreeGrafter"/>
</dbReference>
<dbReference type="AlphaFoldDB" id="A0A084QUN4"/>
<feature type="compositionally biased region" description="Low complexity" evidence="3">
    <location>
        <begin position="218"/>
        <end position="229"/>
    </location>
</feature>
<evidence type="ECO:0000259" key="4">
    <source>
        <dbReference type="PROSITE" id="PS50048"/>
    </source>
</evidence>
<dbReference type="InterPro" id="IPR036864">
    <property type="entry name" value="Zn2-C6_fun-type_DNA-bd_sf"/>
</dbReference>
<dbReference type="GO" id="GO:0045944">
    <property type="term" value="P:positive regulation of transcription by RNA polymerase II"/>
    <property type="evidence" value="ECO:0007669"/>
    <property type="project" value="TreeGrafter"/>
</dbReference>
<evidence type="ECO:0000256" key="3">
    <source>
        <dbReference type="SAM" id="MobiDB-lite"/>
    </source>
</evidence>
<evidence type="ECO:0000256" key="2">
    <source>
        <dbReference type="ARBA" id="ARBA00023242"/>
    </source>
</evidence>
<dbReference type="OrthoDB" id="5278208at2759"/>
<dbReference type="CDD" id="cd00067">
    <property type="entry name" value="GAL4"/>
    <property type="match status" value="1"/>
</dbReference>
<protein>
    <recommendedName>
        <fullName evidence="4">Zn(2)-C6 fungal-type domain-containing protein</fullName>
    </recommendedName>
</protein>
<dbReference type="HOGENOM" id="CLU_012945_0_0_1"/>
<organism evidence="5 6">
    <name type="scientific">Stachybotrys chlorohalonatus (strain IBT 40285)</name>
    <dbReference type="NCBI Taxonomy" id="1283841"/>
    <lineage>
        <taxon>Eukaryota</taxon>
        <taxon>Fungi</taxon>
        <taxon>Dikarya</taxon>
        <taxon>Ascomycota</taxon>
        <taxon>Pezizomycotina</taxon>
        <taxon>Sordariomycetes</taxon>
        <taxon>Hypocreomycetidae</taxon>
        <taxon>Hypocreales</taxon>
        <taxon>Stachybotryaceae</taxon>
        <taxon>Stachybotrys</taxon>
    </lineage>
</organism>
<evidence type="ECO:0000256" key="1">
    <source>
        <dbReference type="ARBA" id="ARBA00004123"/>
    </source>
</evidence>
<evidence type="ECO:0000313" key="6">
    <source>
        <dbReference type="Proteomes" id="UP000028524"/>
    </source>
</evidence>
<evidence type="ECO:0000313" key="5">
    <source>
        <dbReference type="EMBL" id="KFA67669.1"/>
    </source>
</evidence>
<dbReference type="OMA" id="HWWLPND"/>
<feature type="region of interest" description="Disordered" evidence="3">
    <location>
        <begin position="183"/>
        <end position="229"/>
    </location>
</feature>
<comment type="subcellular location">
    <subcellularLocation>
        <location evidence="1">Nucleus</location>
    </subcellularLocation>
</comment>
<reference evidence="5 6" key="1">
    <citation type="journal article" date="2014" name="BMC Genomics">
        <title>Comparative genome sequencing reveals chemotype-specific gene clusters in the toxigenic black mold Stachybotrys.</title>
        <authorList>
            <person name="Semeiks J."/>
            <person name="Borek D."/>
            <person name="Otwinowski Z."/>
            <person name="Grishin N.V."/>
        </authorList>
    </citation>
    <scope>NUCLEOTIDE SEQUENCE [LARGE SCALE GENOMIC DNA]</scope>
    <source>
        <strain evidence="5 6">IBT 40285</strain>
    </source>
</reference>
<dbReference type="SMART" id="SM00066">
    <property type="entry name" value="GAL4"/>
    <property type="match status" value="1"/>
</dbReference>
<dbReference type="InterPro" id="IPR021858">
    <property type="entry name" value="Fun_TF"/>
</dbReference>
<dbReference type="PANTHER" id="PTHR37534:SF10">
    <property type="entry name" value="ZN(II)2CYS6 TRANSCRIPTION FACTOR (EUROFUNG)"/>
    <property type="match status" value="1"/>
</dbReference>
<dbReference type="Pfam" id="PF00172">
    <property type="entry name" value="Zn_clus"/>
    <property type="match status" value="1"/>
</dbReference>
<feature type="region of interest" description="Disordered" evidence="3">
    <location>
        <begin position="19"/>
        <end position="41"/>
    </location>
</feature>
<dbReference type="GO" id="GO:0005634">
    <property type="term" value="C:nucleus"/>
    <property type="evidence" value="ECO:0007669"/>
    <property type="project" value="UniProtKB-SubCell"/>
</dbReference>
<gene>
    <name evidence="5" type="ORF">S40285_01002</name>
</gene>
<dbReference type="InterPro" id="IPR001138">
    <property type="entry name" value="Zn2Cys6_DnaBD"/>
</dbReference>
<dbReference type="GO" id="GO:0008270">
    <property type="term" value="F:zinc ion binding"/>
    <property type="evidence" value="ECO:0007669"/>
    <property type="project" value="InterPro"/>
</dbReference>
<dbReference type="Proteomes" id="UP000028524">
    <property type="component" value="Unassembled WGS sequence"/>
</dbReference>
<dbReference type="EMBL" id="KL660108">
    <property type="protein sequence ID" value="KFA67669.1"/>
    <property type="molecule type" value="Genomic_DNA"/>
</dbReference>
<proteinExistence type="predicted"/>
<dbReference type="Pfam" id="PF11951">
    <property type="entry name" value="Fungal_trans_2"/>
    <property type="match status" value="1"/>
</dbReference>
<dbReference type="PANTHER" id="PTHR37534">
    <property type="entry name" value="TRANSCRIPTIONAL ACTIVATOR PROTEIN UGA3"/>
    <property type="match status" value="1"/>
</dbReference>
<accession>A0A084QUN4</accession>
<dbReference type="GO" id="GO:0000981">
    <property type="term" value="F:DNA-binding transcription factor activity, RNA polymerase II-specific"/>
    <property type="evidence" value="ECO:0007669"/>
    <property type="project" value="InterPro"/>
</dbReference>
<dbReference type="SUPFAM" id="SSF57701">
    <property type="entry name" value="Zn2/Cys6 DNA-binding domain"/>
    <property type="match status" value="1"/>
</dbReference>
<dbReference type="InParanoid" id="A0A084QUN4"/>
<name>A0A084QUN4_STAC4</name>
<dbReference type="PROSITE" id="PS00463">
    <property type="entry name" value="ZN2_CY6_FUNGAL_1"/>
    <property type="match status" value="1"/>
</dbReference>
<feature type="domain" description="Zn(2)-C6 fungal-type" evidence="4">
    <location>
        <begin position="92"/>
        <end position="122"/>
    </location>
</feature>
<keyword evidence="6" id="KW-1185">Reference proteome</keyword>
<sequence length="700" mass="78916">MADYYQQFLSSMSGAALHPASPDEYSASSSASGAPHTASGQAQGIYQTSGYFMGYPDQLLLNAPKTHKGRRKSATGLPPSIDNVKHRRTRSGCFMCRSRRVKCDETRPICERCRKGNRECVYPEPPAPKGVPGPSLRMREGMNLSQHTSPLSSTGDDEEDGDTGSKLESILDVEEGEDLPQKFLSHYPSRPVGATFGATQPSLGRRGSETPSQEGNKSSSPSASTATSNSFTTVTFQSSDLPIPSVGRLDLSHLPPQTQRHMAWFSDNMTHFHYCISHDGDNFFKNMLPAIAVSDEALLNALVGFSAYHTTLQDPEGKLEDFLQYYNKSVTLLLGSLKRKEKHTITTLLTILQLATVEEYLGDWVNLMGHQKAAFEIITTMFSPQTIVQTPVGRACYTWYSRFDNFIGLMGGFPTDLPREYFTAMVNFSQAQAIAHPEAIRWKLDERRASLNVITYDMSIVFARGSRGQLTTEEFNNEHQLLTERLEEWKNSWDPTLTDPNFAVTEFPYRQPPDPLDIVDPYALGILYEPPLFSTTIMTVEWYSIMLMHKTQSSNTRSEILFPELSRHAYATCQYFEALEFWPSTPKGVLVTVQACISLAALFLPREERHQMWLRRKLAVAETQGYIYPLSLRSKMAAHFGDPSCVRWWLPDDRGFSRVLQTIRKFADERNAAAMTAQQESLREVRHLFAKLELRTREAH</sequence>
<keyword evidence="2" id="KW-0539">Nucleus</keyword>
<dbReference type="STRING" id="1283841.A0A084QUN4"/>
<feature type="compositionally biased region" description="Low complexity" evidence="3">
    <location>
        <begin position="19"/>
        <end position="39"/>
    </location>
</feature>
<feature type="region of interest" description="Disordered" evidence="3">
    <location>
        <begin position="123"/>
        <end position="164"/>
    </location>
</feature>
<dbReference type="Gene3D" id="4.10.240.10">
    <property type="entry name" value="Zn(2)-C6 fungal-type DNA-binding domain"/>
    <property type="match status" value="1"/>
</dbReference>